<name>A0ABQ1GJ94_9SPHN</name>
<gene>
    <name evidence="1" type="ORF">GCM10011395_14120</name>
</gene>
<evidence type="ECO:0000313" key="2">
    <source>
        <dbReference type="Proteomes" id="UP000618591"/>
    </source>
</evidence>
<protein>
    <submittedName>
        <fullName evidence="1">Uncharacterized protein</fullName>
    </submittedName>
</protein>
<comment type="caution">
    <text evidence="1">The sequence shown here is derived from an EMBL/GenBank/DDBJ whole genome shotgun (WGS) entry which is preliminary data.</text>
</comment>
<evidence type="ECO:0000313" key="1">
    <source>
        <dbReference type="EMBL" id="GGA45034.1"/>
    </source>
</evidence>
<sequence>MPIFQADAESPEAFADQWRPYERMLRERYCGNGVASSEVAKMMDRLRPIFLRHAFLADQHHSTDGGDAFERVHNWVAQVTFGLLCEVAVREAKLIDVGEA</sequence>
<dbReference type="EMBL" id="BMDW01000006">
    <property type="protein sequence ID" value="GGA45034.1"/>
    <property type="molecule type" value="Genomic_DNA"/>
</dbReference>
<proteinExistence type="predicted"/>
<reference evidence="2" key="1">
    <citation type="journal article" date="2019" name="Int. J. Syst. Evol. Microbiol.">
        <title>The Global Catalogue of Microorganisms (GCM) 10K type strain sequencing project: providing services to taxonomists for standard genome sequencing and annotation.</title>
        <authorList>
            <consortium name="The Broad Institute Genomics Platform"/>
            <consortium name="The Broad Institute Genome Sequencing Center for Infectious Disease"/>
            <person name="Wu L."/>
            <person name="Ma J."/>
        </authorList>
    </citation>
    <scope>NUCLEOTIDE SEQUENCE [LARGE SCALE GENOMIC DNA]</scope>
    <source>
        <strain evidence="2">CGMCC 1.10106</strain>
    </source>
</reference>
<keyword evidence="2" id="KW-1185">Reference proteome</keyword>
<organism evidence="1 2">
    <name type="scientific">Sphingomonas psychrolutea</name>
    <dbReference type="NCBI Taxonomy" id="1259676"/>
    <lineage>
        <taxon>Bacteria</taxon>
        <taxon>Pseudomonadati</taxon>
        <taxon>Pseudomonadota</taxon>
        <taxon>Alphaproteobacteria</taxon>
        <taxon>Sphingomonadales</taxon>
        <taxon>Sphingomonadaceae</taxon>
        <taxon>Sphingomonas</taxon>
    </lineage>
</organism>
<dbReference type="Proteomes" id="UP000618591">
    <property type="component" value="Unassembled WGS sequence"/>
</dbReference>
<dbReference type="RefSeq" id="WP_188446144.1">
    <property type="nucleotide sequence ID" value="NZ_BMDW01000006.1"/>
</dbReference>
<accession>A0ABQ1GJ94</accession>